<feature type="domain" description="HTH araC/xylS-type" evidence="4">
    <location>
        <begin position="168"/>
        <end position="267"/>
    </location>
</feature>
<dbReference type="GO" id="GO:0003700">
    <property type="term" value="F:DNA-binding transcription factor activity"/>
    <property type="evidence" value="ECO:0007669"/>
    <property type="project" value="InterPro"/>
</dbReference>
<dbReference type="InterPro" id="IPR037923">
    <property type="entry name" value="HTH-like"/>
</dbReference>
<evidence type="ECO:0000313" key="6">
    <source>
        <dbReference type="Proteomes" id="UP000600449"/>
    </source>
</evidence>
<dbReference type="InterPro" id="IPR050204">
    <property type="entry name" value="AraC_XylS_family_regulators"/>
</dbReference>
<protein>
    <submittedName>
        <fullName evidence="5">AraC family transcriptional regulator</fullName>
    </submittedName>
</protein>
<dbReference type="AlphaFoldDB" id="A0A917Q4C4"/>
<dbReference type="PANTHER" id="PTHR46796:SF2">
    <property type="entry name" value="TRANSCRIPTIONAL REGULATORY PROTEIN"/>
    <property type="match status" value="1"/>
</dbReference>
<dbReference type="RefSeq" id="WP_188909423.1">
    <property type="nucleotide sequence ID" value="NZ_BMMF01000002.1"/>
</dbReference>
<evidence type="ECO:0000313" key="5">
    <source>
        <dbReference type="EMBL" id="GGK22153.1"/>
    </source>
</evidence>
<dbReference type="SUPFAM" id="SSF51215">
    <property type="entry name" value="Regulatory protein AraC"/>
    <property type="match status" value="1"/>
</dbReference>
<proteinExistence type="predicted"/>
<keyword evidence="6" id="KW-1185">Reference proteome</keyword>
<dbReference type="Gene3D" id="1.10.10.60">
    <property type="entry name" value="Homeodomain-like"/>
    <property type="match status" value="1"/>
</dbReference>
<dbReference type="EMBL" id="BMMF01000002">
    <property type="protein sequence ID" value="GGK22153.1"/>
    <property type="molecule type" value="Genomic_DNA"/>
</dbReference>
<dbReference type="Pfam" id="PF02311">
    <property type="entry name" value="AraC_binding"/>
    <property type="match status" value="1"/>
</dbReference>
<keyword evidence="2" id="KW-0238">DNA-binding</keyword>
<accession>A0A917Q4C4</accession>
<dbReference type="PROSITE" id="PS01124">
    <property type="entry name" value="HTH_ARAC_FAMILY_2"/>
    <property type="match status" value="1"/>
</dbReference>
<evidence type="ECO:0000256" key="1">
    <source>
        <dbReference type="ARBA" id="ARBA00023015"/>
    </source>
</evidence>
<dbReference type="SUPFAM" id="SSF46689">
    <property type="entry name" value="Homeodomain-like"/>
    <property type="match status" value="1"/>
</dbReference>
<dbReference type="InterPro" id="IPR009057">
    <property type="entry name" value="Homeodomain-like_sf"/>
</dbReference>
<dbReference type="InterPro" id="IPR018060">
    <property type="entry name" value="HTH_AraC"/>
</dbReference>
<comment type="caution">
    <text evidence="5">The sequence shown here is derived from an EMBL/GenBank/DDBJ whole genome shotgun (WGS) entry which is preliminary data.</text>
</comment>
<dbReference type="InterPro" id="IPR014710">
    <property type="entry name" value="RmlC-like_jellyroll"/>
</dbReference>
<evidence type="ECO:0000256" key="2">
    <source>
        <dbReference type="ARBA" id="ARBA00023125"/>
    </source>
</evidence>
<keyword evidence="1" id="KW-0805">Transcription regulation</keyword>
<dbReference type="SMART" id="SM00342">
    <property type="entry name" value="HTH_ARAC"/>
    <property type="match status" value="1"/>
</dbReference>
<organism evidence="5 6">
    <name type="scientific">Salinarimonas ramus</name>
    <dbReference type="NCBI Taxonomy" id="690164"/>
    <lineage>
        <taxon>Bacteria</taxon>
        <taxon>Pseudomonadati</taxon>
        <taxon>Pseudomonadota</taxon>
        <taxon>Alphaproteobacteria</taxon>
        <taxon>Hyphomicrobiales</taxon>
        <taxon>Salinarimonadaceae</taxon>
        <taxon>Salinarimonas</taxon>
    </lineage>
</organism>
<dbReference type="GO" id="GO:0043565">
    <property type="term" value="F:sequence-specific DNA binding"/>
    <property type="evidence" value="ECO:0007669"/>
    <property type="project" value="InterPro"/>
</dbReference>
<evidence type="ECO:0000256" key="3">
    <source>
        <dbReference type="ARBA" id="ARBA00023163"/>
    </source>
</evidence>
<dbReference type="Gene3D" id="2.60.120.10">
    <property type="entry name" value="Jelly Rolls"/>
    <property type="match status" value="1"/>
</dbReference>
<gene>
    <name evidence="5" type="ORF">GCM10011322_05990</name>
</gene>
<dbReference type="Proteomes" id="UP000600449">
    <property type="component" value="Unassembled WGS sequence"/>
</dbReference>
<reference evidence="5 6" key="1">
    <citation type="journal article" date="2014" name="Int. J. Syst. Evol. Microbiol.">
        <title>Complete genome sequence of Corynebacterium casei LMG S-19264T (=DSM 44701T), isolated from a smear-ripened cheese.</title>
        <authorList>
            <consortium name="US DOE Joint Genome Institute (JGI-PGF)"/>
            <person name="Walter F."/>
            <person name="Albersmeier A."/>
            <person name="Kalinowski J."/>
            <person name="Ruckert C."/>
        </authorList>
    </citation>
    <scope>NUCLEOTIDE SEQUENCE [LARGE SCALE GENOMIC DNA]</scope>
    <source>
        <strain evidence="5 6">CGMCC 1.9161</strain>
    </source>
</reference>
<evidence type="ECO:0000259" key="4">
    <source>
        <dbReference type="PROSITE" id="PS01124"/>
    </source>
</evidence>
<keyword evidence="3" id="KW-0804">Transcription</keyword>
<dbReference type="PANTHER" id="PTHR46796">
    <property type="entry name" value="HTH-TYPE TRANSCRIPTIONAL ACTIVATOR RHAS-RELATED"/>
    <property type="match status" value="1"/>
</dbReference>
<dbReference type="Pfam" id="PF12833">
    <property type="entry name" value="HTH_18"/>
    <property type="match status" value="1"/>
</dbReference>
<sequence length="268" mass="29312">MRETKIEFWNAGEAGALFCHAAAAPHQHDKHFHGMASVISLVEGEKTFHIGRRSVHLRAGQMVVVNPGEVHGCEALNGAPWAHRTVYVDPTLLRAARGVAEEATGPVHFPETVIDDPAIFSAFQAMHRMAEAGNDARDSMLLTLGGFARQVTVGPPPVRPTGASRRVALCQEYMHDMVRSGLGAELADLAALAGVTRFCLLRDFKAVLHMTPGDYMRSLRVDAARSLLNRRRRAAQVAAETGFADQAHLTREFKRIFGITPGRYSRAL</sequence>
<dbReference type="InterPro" id="IPR003313">
    <property type="entry name" value="AraC-bd"/>
</dbReference>
<name>A0A917Q4C4_9HYPH</name>